<name>A0A8H7AJZ0_9EURO</name>
<dbReference type="Proteomes" id="UP000606974">
    <property type="component" value="Unassembled WGS sequence"/>
</dbReference>
<dbReference type="AlphaFoldDB" id="A0A8H7AJZ0"/>
<evidence type="ECO:0000256" key="1">
    <source>
        <dbReference type="SAM" id="MobiDB-lite"/>
    </source>
</evidence>
<proteinExistence type="predicted"/>
<dbReference type="EMBL" id="JAACFV010000040">
    <property type="protein sequence ID" value="KAF7509534.1"/>
    <property type="molecule type" value="Genomic_DNA"/>
</dbReference>
<evidence type="ECO:0000313" key="2">
    <source>
        <dbReference type="EMBL" id="KAF7509534.1"/>
    </source>
</evidence>
<accession>A0A8H7AJZ0</accession>
<evidence type="ECO:0000313" key="3">
    <source>
        <dbReference type="Proteomes" id="UP000606974"/>
    </source>
</evidence>
<sequence>MGMSAWTHAGICTGHPRRRESMHATSGCATKHSKHAVSCMMARMNVPVVVFNAMLLAMGFTHEESFINAVEPEQ</sequence>
<protein>
    <submittedName>
        <fullName evidence="2">Uncharacterized protein</fullName>
    </submittedName>
</protein>
<organism evidence="2 3">
    <name type="scientific">Endocarpon pusillum</name>
    <dbReference type="NCBI Taxonomy" id="364733"/>
    <lineage>
        <taxon>Eukaryota</taxon>
        <taxon>Fungi</taxon>
        <taxon>Dikarya</taxon>
        <taxon>Ascomycota</taxon>
        <taxon>Pezizomycotina</taxon>
        <taxon>Eurotiomycetes</taxon>
        <taxon>Chaetothyriomycetidae</taxon>
        <taxon>Verrucariales</taxon>
        <taxon>Verrucariaceae</taxon>
        <taxon>Endocarpon</taxon>
    </lineage>
</organism>
<comment type="caution">
    <text evidence="2">The sequence shown here is derived from an EMBL/GenBank/DDBJ whole genome shotgun (WGS) entry which is preliminary data.</text>
</comment>
<gene>
    <name evidence="2" type="ORF">GJ744_007934</name>
</gene>
<feature type="region of interest" description="Disordered" evidence="1">
    <location>
        <begin position="1"/>
        <end position="27"/>
    </location>
</feature>
<keyword evidence="3" id="KW-1185">Reference proteome</keyword>
<reference evidence="2" key="1">
    <citation type="submission" date="2020-02" db="EMBL/GenBank/DDBJ databases">
        <authorList>
            <person name="Palmer J.M."/>
        </authorList>
    </citation>
    <scope>NUCLEOTIDE SEQUENCE</scope>
    <source>
        <strain evidence="2">EPUS1.4</strain>
        <tissue evidence="2">Thallus</tissue>
    </source>
</reference>